<dbReference type="PANTHER" id="PTHR46751">
    <property type="entry name" value="EPPIN"/>
    <property type="match status" value="1"/>
</dbReference>
<name>A0ABT5CE20_9BACT</name>
<feature type="region of interest" description="Disordered" evidence="2">
    <location>
        <begin position="18"/>
        <end position="40"/>
    </location>
</feature>
<feature type="compositionally biased region" description="Gly residues" evidence="2">
    <location>
        <begin position="19"/>
        <end position="40"/>
    </location>
</feature>
<evidence type="ECO:0000259" key="3">
    <source>
        <dbReference type="PROSITE" id="PS50279"/>
    </source>
</evidence>
<evidence type="ECO:0000256" key="1">
    <source>
        <dbReference type="ARBA" id="ARBA00023157"/>
    </source>
</evidence>
<accession>A0ABT5CE20</accession>
<organism evidence="4 5">
    <name type="scientific">Sorangium atrum</name>
    <dbReference type="NCBI Taxonomy" id="2995308"/>
    <lineage>
        <taxon>Bacteria</taxon>
        <taxon>Pseudomonadati</taxon>
        <taxon>Myxococcota</taxon>
        <taxon>Polyangia</taxon>
        <taxon>Polyangiales</taxon>
        <taxon>Polyangiaceae</taxon>
        <taxon>Sorangium</taxon>
    </lineage>
</organism>
<evidence type="ECO:0000313" key="5">
    <source>
        <dbReference type="Proteomes" id="UP001217485"/>
    </source>
</evidence>
<dbReference type="Pfam" id="PF00014">
    <property type="entry name" value="Kunitz_BPTI"/>
    <property type="match status" value="1"/>
</dbReference>
<dbReference type="InterPro" id="IPR051388">
    <property type="entry name" value="Serpin_venom_toxin"/>
</dbReference>
<dbReference type="Gene3D" id="4.10.410.10">
    <property type="entry name" value="Pancreatic trypsin inhibitor Kunitz domain"/>
    <property type="match status" value="1"/>
</dbReference>
<dbReference type="InterPro" id="IPR002223">
    <property type="entry name" value="Kunitz_BPTI"/>
</dbReference>
<dbReference type="SMART" id="SM00131">
    <property type="entry name" value="KU"/>
    <property type="match status" value="1"/>
</dbReference>
<dbReference type="EMBL" id="JAQNDK010000005">
    <property type="protein sequence ID" value="MDC0684183.1"/>
    <property type="molecule type" value="Genomic_DNA"/>
</dbReference>
<dbReference type="RefSeq" id="WP_272102307.1">
    <property type="nucleotide sequence ID" value="NZ_JAQNDK010000005.1"/>
</dbReference>
<dbReference type="SUPFAM" id="SSF57362">
    <property type="entry name" value="BPTI-like"/>
    <property type="match status" value="1"/>
</dbReference>
<evidence type="ECO:0000313" key="4">
    <source>
        <dbReference type="EMBL" id="MDC0684183.1"/>
    </source>
</evidence>
<dbReference type="InterPro" id="IPR020901">
    <property type="entry name" value="Prtase_inh_Kunz-CS"/>
</dbReference>
<sequence>MLTSLLLAAGCSGKVDRAGSGGGDPGGGGSSAETGGGGAGGDGQLPVRCLLPADPGRCDAAFPKYWYDPAAGACREFTYGGCEGNENRFDSLDACEEACRGELPDIGVCNAPSDCVLVSRGCCGACDTASAENFRAINRAGTKLDEIINGCGGVACGACPEVTEAERTTQYFTATCEAGRCVVLDVRESPLTECTVDLDCALRDGLGCCEGCDGTGIVALSQSAELDALVCPAGMGACPPCAPVFPDGMTAVCSSGRCQPQMPATP</sequence>
<comment type="caution">
    <text evidence="4">The sequence shown here is derived from an EMBL/GenBank/DDBJ whole genome shotgun (WGS) entry which is preliminary data.</text>
</comment>
<dbReference type="PANTHER" id="PTHR46751:SF1">
    <property type="entry name" value="WAP FOUR-DISULFIDE CORE DOMAIN PROTEIN 6A"/>
    <property type="match status" value="1"/>
</dbReference>
<protein>
    <submittedName>
        <fullName evidence="4">BPTI/Kunitz domain-containing protein</fullName>
    </submittedName>
</protein>
<evidence type="ECO:0000256" key="2">
    <source>
        <dbReference type="SAM" id="MobiDB-lite"/>
    </source>
</evidence>
<keyword evidence="1" id="KW-1015">Disulfide bond</keyword>
<dbReference type="PROSITE" id="PS50279">
    <property type="entry name" value="BPTI_KUNITZ_2"/>
    <property type="match status" value="1"/>
</dbReference>
<dbReference type="CDD" id="cd00109">
    <property type="entry name" value="Kunitz-type"/>
    <property type="match status" value="1"/>
</dbReference>
<dbReference type="Proteomes" id="UP001217485">
    <property type="component" value="Unassembled WGS sequence"/>
</dbReference>
<reference evidence="4 5" key="1">
    <citation type="submission" date="2023-01" db="EMBL/GenBank/DDBJ databases">
        <title>Minimal conservation of predation-associated metabolite biosynthetic gene clusters underscores biosynthetic potential of Myxococcota including descriptions for ten novel species: Archangium lansinium sp. nov., Myxococcus landrumus sp. nov., Nannocystis bai.</title>
        <authorList>
            <person name="Ahearne A."/>
            <person name="Stevens C."/>
            <person name="Dowd S."/>
        </authorList>
    </citation>
    <scope>NUCLEOTIDE SEQUENCE [LARGE SCALE GENOMIC DNA]</scope>
    <source>
        <strain evidence="4 5">WIWO2</strain>
    </source>
</reference>
<dbReference type="InterPro" id="IPR036880">
    <property type="entry name" value="Kunitz_BPTI_sf"/>
</dbReference>
<gene>
    <name evidence="4" type="ORF">POL72_41055</name>
</gene>
<proteinExistence type="predicted"/>
<dbReference type="PROSITE" id="PS00280">
    <property type="entry name" value="BPTI_KUNITZ_1"/>
    <property type="match status" value="1"/>
</dbReference>
<keyword evidence="5" id="KW-1185">Reference proteome</keyword>
<dbReference type="PRINTS" id="PR00759">
    <property type="entry name" value="BASICPTASE"/>
</dbReference>
<feature type="domain" description="BPTI/Kunitz inhibitor" evidence="3">
    <location>
        <begin position="49"/>
        <end position="99"/>
    </location>
</feature>